<organism evidence="3 4">
    <name type="scientific">Micromonospora pattaloongensis</name>
    <dbReference type="NCBI Taxonomy" id="405436"/>
    <lineage>
        <taxon>Bacteria</taxon>
        <taxon>Bacillati</taxon>
        <taxon>Actinomycetota</taxon>
        <taxon>Actinomycetes</taxon>
        <taxon>Micromonosporales</taxon>
        <taxon>Micromonosporaceae</taxon>
        <taxon>Micromonospora</taxon>
    </lineage>
</organism>
<keyword evidence="4" id="KW-1185">Reference proteome</keyword>
<feature type="compositionally biased region" description="Polar residues" evidence="1">
    <location>
        <begin position="89"/>
        <end position="102"/>
    </location>
</feature>
<dbReference type="STRING" id="405436.SAMN05444365_10619"/>
<name>A0A1H3QN46_9ACTN</name>
<reference evidence="4" key="1">
    <citation type="submission" date="2016-10" db="EMBL/GenBank/DDBJ databases">
        <authorList>
            <person name="Varghese N."/>
            <person name="Submissions S."/>
        </authorList>
    </citation>
    <scope>NUCLEOTIDE SEQUENCE [LARGE SCALE GENOMIC DNA]</scope>
    <source>
        <strain evidence="4">DSM 45245</strain>
    </source>
</reference>
<dbReference type="AlphaFoldDB" id="A0A1H3QN46"/>
<feature type="domain" description="Contractile injection system tube protein N-terminal" evidence="2">
    <location>
        <begin position="59"/>
        <end position="215"/>
    </location>
</feature>
<proteinExistence type="predicted"/>
<feature type="compositionally biased region" description="Low complexity" evidence="1">
    <location>
        <begin position="26"/>
        <end position="46"/>
    </location>
</feature>
<dbReference type="EMBL" id="FNPH01000006">
    <property type="protein sequence ID" value="SDZ14730.1"/>
    <property type="molecule type" value="Genomic_DNA"/>
</dbReference>
<sequence>MALNLDPRLVAFDAQLERGAIMRLDPAGTGSSTSGGPTGRSSPAGTAASQASPALSGKVLYFQYNPETISRTRTGKWEPRKKRRGLTIETPQAVRQRSGQGSSALLAESETISLKVIFDATEALLAGRVDAERTDGVLPQLAFLELLSTGKEGNTADRNRESVQPVRPDELLLILGRRRLFPVVLTSMTITESKFLPTLVPLRADADLKFTVLEPDESAYSGTISTAYARLLSGRTTLSSAAAAEDAVVSAIDRELTRDPFQAPGPTEQVTA</sequence>
<protein>
    <recommendedName>
        <fullName evidence="2">Contractile injection system tube protein N-terminal domain-containing protein</fullName>
    </recommendedName>
</protein>
<evidence type="ECO:0000313" key="3">
    <source>
        <dbReference type="EMBL" id="SDZ14730.1"/>
    </source>
</evidence>
<feature type="region of interest" description="Disordered" evidence="1">
    <location>
        <begin position="72"/>
        <end position="102"/>
    </location>
</feature>
<feature type="region of interest" description="Disordered" evidence="1">
    <location>
        <begin position="23"/>
        <end position="50"/>
    </location>
</feature>
<evidence type="ECO:0000259" key="2">
    <source>
        <dbReference type="Pfam" id="PF19266"/>
    </source>
</evidence>
<dbReference type="Proteomes" id="UP000242415">
    <property type="component" value="Unassembled WGS sequence"/>
</dbReference>
<gene>
    <name evidence="3" type="ORF">SAMN05444365_10619</name>
</gene>
<dbReference type="Pfam" id="PF19266">
    <property type="entry name" value="CIS_tube"/>
    <property type="match status" value="1"/>
</dbReference>
<dbReference type="RefSeq" id="WP_091558308.1">
    <property type="nucleotide sequence ID" value="NZ_FNPH01000006.1"/>
</dbReference>
<accession>A0A1H3QN46</accession>
<dbReference type="OrthoDB" id="661223at2"/>
<evidence type="ECO:0000256" key="1">
    <source>
        <dbReference type="SAM" id="MobiDB-lite"/>
    </source>
</evidence>
<evidence type="ECO:0000313" key="4">
    <source>
        <dbReference type="Proteomes" id="UP000242415"/>
    </source>
</evidence>
<dbReference type="InterPro" id="IPR045361">
    <property type="entry name" value="CIS_tube_prot_N"/>
</dbReference>